<dbReference type="GO" id="GO:0030020">
    <property type="term" value="F:extracellular matrix structural constituent conferring tensile strength"/>
    <property type="evidence" value="ECO:0007669"/>
    <property type="project" value="TreeGrafter"/>
</dbReference>
<protein>
    <submittedName>
        <fullName evidence="10">Collagen alpha-1(XXVII) chain B</fullName>
    </submittedName>
</protein>
<dbReference type="SUPFAM" id="SSF49899">
    <property type="entry name" value="Concanavalin A-like lectins/glucanases"/>
    <property type="match status" value="1"/>
</dbReference>
<evidence type="ECO:0000313" key="11">
    <source>
        <dbReference type="Proteomes" id="UP000324632"/>
    </source>
</evidence>
<evidence type="ECO:0000256" key="4">
    <source>
        <dbReference type="ARBA" id="ARBA00022729"/>
    </source>
</evidence>
<feature type="compositionally biased region" description="Basic and acidic residues" evidence="8">
    <location>
        <begin position="1026"/>
        <end position="1044"/>
    </location>
</feature>
<dbReference type="EMBL" id="SOYY01000009">
    <property type="protein sequence ID" value="KAA0716357.1"/>
    <property type="molecule type" value="Genomic_DNA"/>
</dbReference>
<dbReference type="InterPro" id="IPR050149">
    <property type="entry name" value="Collagen_superfamily"/>
</dbReference>
<gene>
    <name evidence="10" type="ORF">E1301_Tti001792</name>
</gene>
<dbReference type="InterPro" id="IPR048287">
    <property type="entry name" value="TSPN-like_N"/>
</dbReference>
<evidence type="ECO:0000256" key="1">
    <source>
        <dbReference type="ARBA" id="ARBA00004498"/>
    </source>
</evidence>
<dbReference type="Pfam" id="PF01410">
    <property type="entry name" value="COLFI"/>
    <property type="match status" value="2"/>
</dbReference>
<dbReference type="SMART" id="SM00038">
    <property type="entry name" value="COLFI"/>
    <property type="match status" value="1"/>
</dbReference>
<keyword evidence="3" id="KW-0272">Extracellular matrix</keyword>
<dbReference type="Proteomes" id="UP000324632">
    <property type="component" value="Chromosome 9"/>
</dbReference>
<comment type="caution">
    <text evidence="10">The sequence shown here is derived from an EMBL/GenBank/DDBJ whole genome shotgun (WGS) entry which is preliminary data.</text>
</comment>
<feature type="compositionally biased region" description="Low complexity" evidence="8">
    <location>
        <begin position="1086"/>
        <end position="1095"/>
    </location>
</feature>
<dbReference type="FunFam" id="2.60.120.200:FF:000085">
    <property type="entry name" value="collagen alpha-1(XXVII) chain isoform X1"/>
    <property type="match status" value="1"/>
</dbReference>
<feature type="compositionally biased region" description="Pro residues" evidence="8">
    <location>
        <begin position="604"/>
        <end position="620"/>
    </location>
</feature>
<dbReference type="InterPro" id="IPR008160">
    <property type="entry name" value="Collagen"/>
</dbReference>
<evidence type="ECO:0000256" key="5">
    <source>
        <dbReference type="ARBA" id="ARBA00022737"/>
    </source>
</evidence>
<dbReference type="GO" id="GO:0031012">
    <property type="term" value="C:extracellular matrix"/>
    <property type="evidence" value="ECO:0007669"/>
    <property type="project" value="TreeGrafter"/>
</dbReference>
<dbReference type="InterPro" id="IPR013320">
    <property type="entry name" value="ConA-like_dom_sf"/>
</dbReference>
<dbReference type="PANTHER" id="PTHR24023:SF1095">
    <property type="entry name" value="EGF-LIKE DOMAIN-CONTAINING PROTEIN"/>
    <property type="match status" value="1"/>
</dbReference>
<evidence type="ECO:0000313" key="10">
    <source>
        <dbReference type="EMBL" id="KAA0716357.1"/>
    </source>
</evidence>
<dbReference type="PANTHER" id="PTHR24023">
    <property type="entry name" value="COLLAGEN ALPHA"/>
    <property type="match status" value="1"/>
</dbReference>
<keyword evidence="4" id="KW-0732">Signal</keyword>
<accession>A0A5A9P6R2</accession>
<sequence>MHQTPRRSNEVSAMEPDNAPISKLKAAGVGGRAVFLCMVLYCTCCMGFAQSQSEDVDVLQRLGMLGKRPLFGTRSTPQGVIPFKSGVILTPRARIDVPVKSVVPASLGTTFTLILSVCSHRINSAFLFTIATKRKRLQLGVQFIPGKVLVHLGQNTVYFSYDVHNGQWHNMALEIQAESVTLYTSCGKTSVHANLHFKNEETLDPEGSFRLGKMSQNSVPFEGAVCQFDIHPSAKAAHNYCKYIKKQCRDADTYRPNFPPLLPLLPLNPNVSFTIPTPIIRSTPLDRHLSPSLQISHETSQGPNTSSLTSFDPVTVLFVPNTVPPLLTQPTLQPPLQAMALTVMATLASETTPKQTQQSRSKKNLLRPTINEEMLQHIVTDVTIKPTRNKMDIPTSAGTKPEPLSTFRTLDVTTLSSQRSPLQVTFPEARPTSFTPVTPAATDGLQTFDLEQTQYSLFAGAPGAPGLKGEPGPPKVLFSLLVVLRDLQGLLANPDYMGKEGPGVLLVHMENQDFKALPDPRDKKATLVLLATQEIKEKEDPMEARVPKVILAGRCSKSSVGLPGLIGNVGQKGAQGFIGMSGVFGLPGPDGERGFPGDFGERGPPGPDGNPGEMGPPGPVGIPGLIGDMGPYGIVGLHGTVGLKGVPGNPGEPGLKGDKGEVGLPGQPGESGFQGDKGILGLPGSPGVQGKPGPQGKRGDPGPAGLQGPPGSEGFPGDIGAPGLNGDEGSKGTVGAKGIPGPRGVSGPEVQAIRVQQDQPDHRDWRPSPGLLEGLGCLVRRVLSDSLGLLERRGLLEKRGIVVRLGFQGHLEKRAQWDTQGFQVKEGHLDHQGAPGSRGLGGTRGPKGQRGARGPDGAVGEKGLMGIQGPDGPPGKEGFPGPMGTIGETGEAGANGFPGVPGPTGPPGAKGILGEPGLSGPPGITGPLGELGAVGLPGKVGEQGLPGEPGEKGPIGSPGNMGEQGLVGPRGDPGLDGEAGPSGPDGSKGEKGDIGMEGQTGERGTIGFKGEEGRPGDPGLTGIKGPEGKHGKIGERGKPGEKGSKGHQGHLGETGPIGAQGVTGFIGPKGSRGTTGFTGAPGKMGLLGEPGLLGYEGHKGTQGPLGSAGSKGEKGEQGDDGKVEGPPGPPGDIVSQSAGFYLSCFLSCVVLNVILDANLINVFGFPLGFRGQSATEEKEEKQVTLDTQVMKVCQVKEQNRVHPDFLDILDPKVSQAPRDPKAIKVKKAKTVFVVHLGVEGTDGLPGPRGVIGREGLEGNPGIDGPPGKDGAKGMPVRQVSKEPMPKLECQENQVLEAKQVRKVCLEFKDLLGPRVKGAFLAKSDLQAREDLMEGWDFLDNKENEGSKGNLVTLVNKGFLEFLEYLDQRGPQGDKGSKGEMGAQGPRFYQDTDLPILDQGAEILKTLHYLSTLIHSIKNPLGTQENPARVCRDLFNCEQRLNDGSYWIDPNMGCSSDNIEVTCNFTGGGQTCLKPVAVSKLEMGVGLIQMNFIHLLSSEAVQMVTIHCLNVPVWASGDSNTPSSSAVYFKAWNGQVIESGGFIEPEPIKDECWMTDGRWHQTQFVFRTLDPNLLPIMEVYNLPGTKPGSHYHLEVGPVCFL</sequence>
<evidence type="ECO:0000256" key="3">
    <source>
        <dbReference type="ARBA" id="ARBA00022530"/>
    </source>
</evidence>
<name>A0A5A9P6R2_9TELE</name>
<evidence type="ECO:0000259" key="9">
    <source>
        <dbReference type="PROSITE" id="PS51461"/>
    </source>
</evidence>
<keyword evidence="7" id="KW-0325">Glycoprotein</keyword>
<dbReference type="PROSITE" id="PS51461">
    <property type="entry name" value="NC1_FIB"/>
    <property type="match status" value="1"/>
</dbReference>
<feature type="region of interest" description="Disordered" evidence="8">
    <location>
        <begin position="827"/>
        <end position="1131"/>
    </location>
</feature>
<feature type="compositionally biased region" description="Basic and acidic residues" evidence="8">
    <location>
        <begin position="590"/>
        <end position="601"/>
    </location>
</feature>
<organism evidence="10 11">
    <name type="scientific">Triplophysa tibetana</name>
    <dbReference type="NCBI Taxonomy" id="1572043"/>
    <lineage>
        <taxon>Eukaryota</taxon>
        <taxon>Metazoa</taxon>
        <taxon>Chordata</taxon>
        <taxon>Craniata</taxon>
        <taxon>Vertebrata</taxon>
        <taxon>Euteleostomi</taxon>
        <taxon>Actinopterygii</taxon>
        <taxon>Neopterygii</taxon>
        <taxon>Teleostei</taxon>
        <taxon>Ostariophysi</taxon>
        <taxon>Cypriniformes</taxon>
        <taxon>Nemacheilidae</taxon>
        <taxon>Triplophysa</taxon>
    </lineage>
</organism>
<feature type="compositionally biased region" description="Gly residues" evidence="8">
    <location>
        <begin position="836"/>
        <end position="845"/>
    </location>
</feature>
<dbReference type="Pfam" id="PF01391">
    <property type="entry name" value="Collagen"/>
    <property type="match status" value="5"/>
</dbReference>
<evidence type="ECO:0000256" key="7">
    <source>
        <dbReference type="ARBA" id="ARBA00023180"/>
    </source>
</evidence>
<keyword evidence="6 10" id="KW-0176">Collagen</keyword>
<feature type="domain" description="Fibrillar collagen NC1" evidence="9">
    <location>
        <begin position="1400"/>
        <end position="1600"/>
    </location>
</feature>
<evidence type="ECO:0000256" key="8">
    <source>
        <dbReference type="SAM" id="MobiDB-lite"/>
    </source>
</evidence>
<feature type="region of interest" description="Disordered" evidence="8">
    <location>
        <begin position="589"/>
        <end position="621"/>
    </location>
</feature>
<feature type="region of interest" description="Disordered" evidence="8">
    <location>
        <begin position="1257"/>
        <end position="1276"/>
    </location>
</feature>
<proteinExistence type="predicted"/>
<dbReference type="InterPro" id="IPR000885">
    <property type="entry name" value="Fib_collagen_C"/>
</dbReference>
<feature type="compositionally biased region" description="Basic and acidic residues" evidence="8">
    <location>
        <begin position="1111"/>
        <end position="1123"/>
    </location>
</feature>
<keyword evidence="5" id="KW-0677">Repeat</keyword>
<dbReference type="Gene3D" id="2.60.120.200">
    <property type="match status" value="1"/>
</dbReference>
<dbReference type="Gene3D" id="2.60.120.1000">
    <property type="match status" value="2"/>
</dbReference>
<reference evidence="10 11" key="1">
    <citation type="journal article" date="2019" name="Mol. Ecol. Resour.">
        <title>Chromosome-level genome assembly of Triplophysa tibetana, a fish adapted to the harsh high-altitude environment of the Tibetan Plateau.</title>
        <authorList>
            <person name="Yang X."/>
            <person name="Liu H."/>
            <person name="Ma Z."/>
            <person name="Zou Y."/>
            <person name="Zou M."/>
            <person name="Mao Y."/>
            <person name="Li X."/>
            <person name="Wang H."/>
            <person name="Chen T."/>
            <person name="Wang W."/>
            <person name="Yang R."/>
        </authorList>
    </citation>
    <scope>NUCLEOTIDE SEQUENCE [LARGE SCALE GENOMIC DNA]</scope>
    <source>
        <strain evidence="10">TTIB1903HZAU</strain>
        <tissue evidence="10">Muscle</tissue>
    </source>
</reference>
<dbReference type="GO" id="GO:0005615">
    <property type="term" value="C:extracellular space"/>
    <property type="evidence" value="ECO:0007669"/>
    <property type="project" value="TreeGrafter"/>
</dbReference>
<evidence type="ECO:0000256" key="2">
    <source>
        <dbReference type="ARBA" id="ARBA00022525"/>
    </source>
</evidence>
<keyword evidence="11" id="KW-1185">Reference proteome</keyword>
<evidence type="ECO:0000256" key="6">
    <source>
        <dbReference type="ARBA" id="ARBA00023119"/>
    </source>
</evidence>
<dbReference type="FunFam" id="2.60.120.1000:FF:000003">
    <property type="entry name" value="Collagen alpha-1(XXVII) chain B"/>
    <property type="match status" value="1"/>
</dbReference>
<feature type="region of interest" description="Disordered" evidence="8">
    <location>
        <begin position="645"/>
        <end position="747"/>
    </location>
</feature>
<dbReference type="GO" id="GO:0030198">
    <property type="term" value="P:extracellular matrix organization"/>
    <property type="evidence" value="ECO:0007669"/>
    <property type="project" value="TreeGrafter"/>
</dbReference>
<feature type="compositionally biased region" description="Low complexity" evidence="8">
    <location>
        <begin position="683"/>
        <end position="695"/>
    </location>
</feature>
<dbReference type="GO" id="GO:0005581">
    <property type="term" value="C:collagen trimer"/>
    <property type="evidence" value="ECO:0007669"/>
    <property type="project" value="UniProtKB-KW"/>
</dbReference>
<dbReference type="SMART" id="SM00210">
    <property type="entry name" value="TSPN"/>
    <property type="match status" value="1"/>
</dbReference>
<comment type="subcellular location">
    <subcellularLocation>
        <location evidence="1">Secreted</location>
        <location evidence="1">Extracellular space</location>
        <location evidence="1">Extracellular matrix</location>
    </subcellularLocation>
</comment>
<keyword evidence="2" id="KW-0964">Secreted</keyword>